<dbReference type="RefSeq" id="XP_001437531.1">
    <property type="nucleotide sequence ID" value="XM_001437494.1"/>
</dbReference>
<feature type="compositionally biased region" description="Basic and acidic residues" evidence="1">
    <location>
        <begin position="45"/>
        <end position="57"/>
    </location>
</feature>
<dbReference type="STRING" id="5888.A0CH67"/>
<dbReference type="NCBIfam" id="TIGR02251">
    <property type="entry name" value="HIF-SF_euk"/>
    <property type="match status" value="1"/>
</dbReference>
<evidence type="ECO:0000259" key="2">
    <source>
        <dbReference type="PROSITE" id="PS50969"/>
    </source>
</evidence>
<dbReference type="InterPro" id="IPR011948">
    <property type="entry name" value="Dullard_phosphatase"/>
</dbReference>
<dbReference type="AlphaFoldDB" id="A0CH67"/>
<evidence type="ECO:0000313" key="4">
    <source>
        <dbReference type="Proteomes" id="UP000000600"/>
    </source>
</evidence>
<protein>
    <recommendedName>
        <fullName evidence="2">FCP1 homology domain-containing protein</fullName>
    </recommendedName>
</protein>
<dbReference type="InterPro" id="IPR023214">
    <property type="entry name" value="HAD_sf"/>
</dbReference>
<proteinExistence type="predicted"/>
<accession>A0CH67</accession>
<dbReference type="KEGG" id="ptm:GSPATT00007574001"/>
<dbReference type="OMA" id="MECRMEQ"/>
<dbReference type="InParanoid" id="A0CH67"/>
<dbReference type="OrthoDB" id="10249888at2759"/>
<dbReference type="PROSITE" id="PS50969">
    <property type="entry name" value="FCP1"/>
    <property type="match status" value="1"/>
</dbReference>
<dbReference type="eggNOG" id="KOG1605">
    <property type="taxonomic scope" value="Eukaryota"/>
</dbReference>
<evidence type="ECO:0000256" key="1">
    <source>
        <dbReference type="SAM" id="MobiDB-lite"/>
    </source>
</evidence>
<dbReference type="EMBL" id="CT868074">
    <property type="protein sequence ID" value="CAK70134.1"/>
    <property type="molecule type" value="Genomic_DNA"/>
</dbReference>
<sequence length="494" mass="57604">MLRKDSSYREISLTDSIEQKSFLNLTRKPSNADFKGKTPLGVQNKDNKENSSARIHSDTPPQDFFFKREVIKSEKQLPNEKTAIYNDASRFQSSKTYMECRMEQVEQRRKTQSPQLLSMTPVQNKQIIQESYNHLQQPQQQQQQTVQSSINLTRKASVVPSRGLSTLSSPTPKEGDFNIYKQQSSIPASYLDSVVTNRNNKNYTVPEQQQQQQPQQQQQQQYLQQQQQQQQQQQEQKNPSLKLYYITSLIKAFKMKGPNSAKEHLIHNMQGIIIAKKLKVPPVKKAITLPVTDKKTLLFDLDETLVHCNSNSFIPGDVLLNINHEGEKMEASLNIRPYTSHLLQSLSRNFELIVFTASQSHYANAVIDYLDPQKKWISHRFYREHCIPTDDGHFIKDLRIFTTRKLSDMLLIDNAPHSYLYQIQNGVPIIPYIDNKSDEELKSLLQYLMQFKNVKDVRELNMQQMKLHRFSEYDDPQELLKCEFNEYQLQSVLL</sequence>
<feature type="domain" description="FCP1 homology" evidence="2">
    <location>
        <begin position="290"/>
        <end position="451"/>
    </location>
</feature>
<name>A0CH67_PARTE</name>
<dbReference type="FunFam" id="3.40.50.1000:FF:000465">
    <property type="entry name" value="Uncharacterized protein"/>
    <property type="match status" value="1"/>
</dbReference>
<dbReference type="Proteomes" id="UP000000600">
    <property type="component" value="Unassembled WGS sequence"/>
</dbReference>
<dbReference type="CDD" id="cd07521">
    <property type="entry name" value="HAD_FCP1-like"/>
    <property type="match status" value="1"/>
</dbReference>
<dbReference type="InterPro" id="IPR036412">
    <property type="entry name" value="HAD-like_sf"/>
</dbReference>
<dbReference type="HOGENOM" id="CLU_032767_1_0_1"/>
<feature type="region of interest" description="Disordered" evidence="1">
    <location>
        <begin position="27"/>
        <end position="60"/>
    </location>
</feature>
<dbReference type="SMART" id="SM00577">
    <property type="entry name" value="CPDc"/>
    <property type="match status" value="1"/>
</dbReference>
<reference evidence="3 4" key="1">
    <citation type="journal article" date="2006" name="Nature">
        <title>Global trends of whole-genome duplications revealed by the ciliate Paramecium tetraurelia.</title>
        <authorList>
            <consortium name="Genoscope"/>
            <person name="Aury J.-M."/>
            <person name="Jaillon O."/>
            <person name="Duret L."/>
            <person name="Noel B."/>
            <person name="Jubin C."/>
            <person name="Porcel B.M."/>
            <person name="Segurens B."/>
            <person name="Daubin V."/>
            <person name="Anthouard V."/>
            <person name="Aiach N."/>
            <person name="Arnaiz O."/>
            <person name="Billaut A."/>
            <person name="Beisson J."/>
            <person name="Blanc I."/>
            <person name="Bouhouche K."/>
            <person name="Camara F."/>
            <person name="Duharcourt S."/>
            <person name="Guigo R."/>
            <person name="Gogendeau D."/>
            <person name="Katinka M."/>
            <person name="Keller A.-M."/>
            <person name="Kissmehl R."/>
            <person name="Klotz C."/>
            <person name="Koll F."/>
            <person name="Le Moue A."/>
            <person name="Lepere C."/>
            <person name="Malinsky S."/>
            <person name="Nowacki M."/>
            <person name="Nowak J.K."/>
            <person name="Plattner H."/>
            <person name="Poulain J."/>
            <person name="Ruiz F."/>
            <person name="Serrano V."/>
            <person name="Zagulski M."/>
            <person name="Dessen P."/>
            <person name="Betermier M."/>
            <person name="Weissenbach J."/>
            <person name="Scarpelli C."/>
            <person name="Schachter V."/>
            <person name="Sperling L."/>
            <person name="Meyer E."/>
            <person name="Cohen J."/>
            <person name="Wincker P."/>
        </authorList>
    </citation>
    <scope>NUCLEOTIDE SEQUENCE [LARGE SCALE GENOMIC DNA]</scope>
    <source>
        <strain evidence="3 4">Stock d4-2</strain>
    </source>
</reference>
<dbReference type="GO" id="GO:0004721">
    <property type="term" value="F:phosphoprotein phosphatase activity"/>
    <property type="evidence" value="ECO:0000318"/>
    <property type="project" value="GO_Central"/>
</dbReference>
<dbReference type="SUPFAM" id="SSF56784">
    <property type="entry name" value="HAD-like"/>
    <property type="match status" value="1"/>
</dbReference>
<gene>
    <name evidence="3" type="ORF">GSPATT00007574001</name>
</gene>
<keyword evidence="4" id="KW-1185">Reference proteome</keyword>
<dbReference type="InterPro" id="IPR004274">
    <property type="entry name" value="FCP1_dom"/>
</dbReference>
<evidence type="ECO:0000313" key="3">
    <source>
        <dbReference type="EMBL" id="CAK70134.1"/>
    </source>
</evidence>
<feature type="region of interest" description="Disordered" evidence="1">
    <location>
        <begin position="157"/>
        <end position="178"/>
    </location>
</feature>
<dbReference type="Gene3D" id="3.40.50.1000">
    <property type="entry name" value="HAD superfamily/HAD-like"/>
    <property type="match status" value="1"/>
</dbReference>
<organism evidence="3 4">
    <name type="scientific">Paramecium tetraurelia</name>
    <dbReference type="NCBI Taxonomy" id="5888"/>
    <lineage>
        <taxon>Eukaryota</taxon>
        <taxon>Sar</taxon>
        <taxon>Alveolata</taxon>
        <taxon>Ciliophora</taxon>
        <taxon>Intramacronucleata</taxon>
        <taxon>Oligohymenophorea</taxon>
        <taxon>Peniculida</taxon>
        <taxon>Parameciidae</taxon>
        <taxon>Paramecium</taxon>
    </lineage>
</organism>
<dbReference type="Pfam" id="PF03031">
    <property type="entry name" value="NIF"/>
    <property type="match status" value="1"/>
</dbReference>
<dbReference type="PANTHER" id="PTHR12210">
    <property type="entry name" value="DULLARD PROTEIN PHOSPHATASE"/>
    <property type="match status" value="1"/>
</dbReference>
<dbReference type="GeneID" id="5023316"/>
<dbReference type="InterPro" id="IPR050365">
    <property type="entry name" value="TIM50"/>
</dbReference>